<dbReference type="AlphaFoldDB" id="A0A4Q2EIR2"/>
<dbReference type="EMBL" id="PPCV01000001">
    <property type="protein sequence ID" value="RXW33239.1"/>
    <property type="molecule type" value="Genomic_DNA"/>
</dbReference>
<organism evidence="1 2">
    <name type="scientific">Propioniciclava flava</name>
    <dbReference type="NCBI Taxonomy" id="2072026"/>
    <lineage>
        <taxon>Bacteria</taxon>
        <taxon>Bacillati</taxon>
        <taxon>Actinomycetota</taxon>
        <taxon>Actinomycetes</taxon>
        <taxon>Propionibacteriales</taxon>
        <taxon>Propionibacteriaceae</taxon>
        <taxon>Propioniciclava</taxon>
    </lineage>
</organism>
<evidence type="ECO:0000313" key="1">
    <source>
        <dbReference type="EMBL" id="RXW33239.1"/>
    </source>
</evidence>
<protein>
    <submittedName>
        <fullName evidence="1">Uncharacterized protein</fullName>
    </submittedName>
</protein>
<dbReference type="RefSeq" id="WP_129457206.1">
    <property type="nucleotide sequence ID" value="NZ_PPCV01000001.1"/>
</dbReference>
<reference evidence="1 2" key="1">
    <citation type="submission" date="2018-01" db="EMBL/GenBank/DDBJ databases">
        <title>Lactibacter flavus gen. nov., sp. nov., a novel bacterium of the family Propionibacteriaceae isolated from raw milk and dairy products.</title>
        <authorList>
            <person name="Wenning M."/>
            <person name="Breitenwieser F."/>
            <person name="Huptas C."/>
            <person name="von Neubeck M."/>
            <person name="Busse H.-J."/>
            <person name="Scherer S."/>
        </authorList>
    </citation>
    <scope>NUCLEOTIDE SEQUENCE [LARGE SCALE GENOMIC DNA]</scope>
    <source>
        <strain evidence="1 2">VG341</strain>
    </source>
</reference>
<dbReference type="Pfam" id="PF20060">
    <property type="entry name" value="DUF6459"/>
    <property type="match status" value="1"/>
</dbReference>
<dbReference type="OrthoDB" id="3266345at2"/>
<dbReference type="InterPro" id="IPR045596">
    <property type="entry name" value="DUF6459"/>
</dbReference>
<dbReference type="Proteomes" id="UP000290624">
    <property type="component" value="Unassembled WGS sequence"/>
</dbReference>
<proteinExistence type="predicted"/>
<evidence type="ECO:0000313" key="2">
    <source>
        <dbReference type="Proteomes" id="UP000290624"/>
    </source>
</evidence>
<comment type="caution">
    <text evidence="1">The sequence shown here is derived from an EMBL/GenBank/DDBJ whole genome shotgun (WGS) entry which is preliminary data.</text>
</comment>
<sequence>MSTRPPLTRLSVPRHLIDVSAPGAAGHDAALVSQVPSAITHEVPDPALGQIAARFARLVTEAITGRRAPAQLVPVLGARSAAVLHGLGAVSRDARVRGVRWQSPRPGVIESAIQLGSRNGLWAVAVRLEYHQARWRAVALEVAPPGERHPRR</sequence>
<gene>
    <name evidence="1" type="ORF">C1706_00255</name>
</gene>
<name>A0A4Q2EIR2_9ACTN</name>
<keyword evidence="2" id="KW-1185">Reference proteome</keyword>
<accession>A0A4Q2EIR2</accession>